<keyword evidence="7" id="KW-1185">Reference proteome</keyword>
<dbReference type="GO" id="GO:0051087">
    <property type="term" value="F:protein-folding chaperone binding"/>
    <property type="evidence" value="ECO:0007669"/>
    <property type="project" value="InterPro"/>
</dbReference>
<protein>
    <submittedName>
        <fullName evidence="5 6">GrpE protein homolog, related</fullName>
    </submittedName>
</protein>
<dbReference type="InterPro" id="IPR013805">
    <property type="entry name" value="GrpE_CC"/>
</dbReference>
<dbReference type="PANTHER" id="PTHR21237">
    <property type="entry name" value="GRPE PROTEIN"/>
    <property type="match status" value="1"/>
</dbReference>
<dbReference type="EMBL" id="LN714484">
    <property type="protein sequence ID" value="CEL68230.1"/>
    <property type="molecule type" value="Genomic_DNA"/>
</dbReference>
<feature type="region of interest" description="Disordered" evidence="4">
    <location>
        <begin position="96"/>
        <end position="173"/>
    </location>
</feature>
<name>F0VBE5_NEOCL</name>
<keyword evidence="3" id="KW-0143">Chaperone</keyword>
<dbReference type="GO" id="GO:0000774">
    <property type="term" value="F:adenyl-nucleotide exchange factor activity"/>
    <property type="evidence" value="ECO:0007669"/>
    <property type="project" value="InterPro"/>
</dbReference>
<feature type="compositionally biased region" description="Basic and acidic residues" evidence="4">
    <location>
        <begin position="147"/>
        <end position="163"/>
    </location>
</feature>
<dbReference type="Gene3D" id="2.30.22.10">
    <property type="entry name" value="Head domain of nucleotide exchange factor GrpE"/>
    <property type="match status" value="1"/>
</dbReference>
<sequence>MSLSSASPISRGARSLQSRLSFKRGDFSSPSCLAKANGFAKRALNPYAFSSLSLGVSSHARVCAALASSASPLRHAALGAVSSPFALRAKEARALTTRAAGAPHAAPDPATEDGVSPSGDSGASRGSPGSVSRADEEEGTVERRKRSNEEGKREQDEAERSEGAEGADEDAPAVEEKYRQCLEEVENLKKKNRELQDKALRAFADMENARMRHQKEMASLKEYAVSDFAKAMLDVADAMAYATNSLHEAVQSDSSLLAGQEANGAVDLVALKERLQQIYDGVKLTENLLHKTFDRFGVEQFDPAGEKFNPALHEALFELEHPNKAKGEVAQVIQKGYKIKDRVLRAAKVGVAKGAPNATSA</sequence>
<reference evidence="6" key="4">
    <citation type="journal article" date="2015" name="PLoS ONE">
        <title>Comprehensive Evaluation of Toxoplasma gondii VEG and Neospora caninum LIV Genomes with Tachyzoite Stage Transcriptome and Proteome Defines Novel Transcript Features.</title>
        <authorList>
            <person name="Ramaprasad A."/>
            <person name="Mourier T."/>
            <person name="Naeem R."/>
            <person name="Malas T.B."/>
            <person name="Moussa E."/>
            <person name="Panigrahi A."/>
            <person name="Vermont S.J."/>
            <person name="Otto T.D."/>
            <person name="Wastling J."/>
            <person name="Pain A."/>
        </authorList>
    </citation>
    <scope>NUCLEOTIDE SEQUENCE</scope>
    <source>
        <strain evidence="6">Liverpool</strain>
    </source>
</reference>
<dbReference type="OrthoDB" id="333204at2759"/>
<comment type="subcellular location">
    <subcellularLocation>
        <location evidence="1">Mitochondrion matrix</location>
    </subcellularLocation>
</comment>
<reference evidence="5" key="2">
    <citation type="submission" date="2011-03" db="EMBL/GenBank/DDBJ databases">
        <title>Comparative genomics and transcriptomics of Neospora caninum and Toxoplasma gondii.</title>
        <authorList>
            <person name="Reid A.J."/>
            <person name="Sohal A."/>
            <person name="Harris D."/>
            <person name="Quail M."/>
            <person name="Sanders M."/>
            <person name="Berriman M."/>
            <person name="Wastling J.M."/>
            <person name="Pain A."/>
        </authorList>
    </citation>
    <scope>NUCLEOTIDE SEQUENCE</scope>
    <source>
        <strain evidence="5">Liverpool</strain>
    </source>
</reference>
<dbReference type="InterPro" id="IPR009012">
    <property type="entry name" value="GrpE_head"/>
</dbReference>
<proteinExistence type="inferred from homology"/>
<comment type="similarity">
    <text evidence="2">Belongs to the GrpE family.</text>
</comment>
<evidence type="ECO:0000313" key="7">
    <source>
        <dbReference type="Proteomes" id="UP000007494"/>
    </source>
</evidence>
<evidence type="ECO:0000313" key="6">
    <source>
        <dbReference type="EMBL" id="CEL68230.1"/>
    </source>
</evidence>
<dbReference type="RefSeq" id="XP_003880962.1">
    <property type="nucleotide sequence ID" value="XM_003880913.1"/>
</dbReference>
<dbReference type="Gene3D" id="3.90.20.20">
    <property type="match status" value="1"/>
</dbReference>
<dbReference type="InParanoid" id="F0VBE5"/>
<evidence type="ECO:0000313" key="5">
    <source>
        <dbReference type="EMBL" id="CBZ50929.1"/>
    </source>
</evidence>
<dbReference type="VEuPathDB" id="ToxoDB:NCLIV_040040"/>
<feature type="compositionally biased region" description="Low complexity" evidence="4">
    <location>
        <begin position="96"/>
        <end position="109"/>
    </location>
</feature>
<dbReference type="FunFam" id="2.30.22.10:FF:000002">
    <property type="entry name" value="GrpE protein homolog"/>
    <property type="match status" value="1"/>
</dbReference>
<evidence type="ECO:0000256" key="1">
    <source>
        <dbReference type="ARBA" id="ARBA00004305"/>
    </source>
</evidence>
<dbReference type="OMA" id="NARMRHQ"/>
<organism evidence="5 7">
    <name type="scientific">Neospora caninum (strain Liverpool)</name>
    <dbReference type="NCBI Taxonomy" id="572307"/>
    <lineage>
        <taxon>Eukaryota</taxon>
        <taxon>Sar</taxon>
        <taxon>Alveolata</taxon>
        <taxon>Apicomplexa</taxon>
        <taxon>Conoidasida</taxon>
        <taxon>Coccidia</taxon>
        <taxon>Eucoccidiorida</taxon>
        <taxon>Eimeriorina</taxon>
        <taxon>Sarcocystidae</taxon>
        <taxon>Neospora</taxon>
    </lineage>
</organism>
<dbReference type="Proteomes" id="UP000007494">
    <property type="component" value="Chromosome IX"/>
</dbReference>
<dbReference type="GO" id="GO:0006457">
    <property type="term" value="P:protein folding"/>
    <property type="evidence" value="ECO:0007669"/>
    <property type="project" value="InterPro"/>
</dbReference>
<dbReference type="GO" id="GO:0051082">
    <property type="term" value="F:unfolded protein binding"/>
    <property type="evidence" value="ECO:0007669"/>
    <property type="project" value="TreeGrafter"/>
</dbReference>
<dbReference type="GO" id="GO:0030150">
    <property type="term" value="P:protein import into mitochondrial matrix"/>
    <property type="evidence" value="ECO:0007669"/>
    <property type="project" value="TreeGrafter"/>
</dbReference>
<reference evidence="5" key="1">
    <citation type="submission" date="2011-02" db="EMBL/GenBank/DDBJ databases">
        <authorList>
            <person name="Aslett M."/>
        </authorList>
    </citation>
    <scope>NUCLEOTIDE SEQUENCE</scope>
    <source>
        <strain evidence="5">Liverpool</strain>
    </source>
</reference>
<dbReference type="PANTHER" id="PTHR21237:SF23">
    <property type="entry name" value="GRPE PROTEIN HOMOLOG, MITOCHONDRIAL"/>
    <property type="match status" value="1"/>
</dbReference>
<evidence type="ECO:0000256" key="4">
    <source>
        <dbReference type="SAM" id="MobiDB-lite"/>
    </source>
</evidence>
<dbReference type="SUPFAM" id="SSF58014">
    <property type="entry name" value="Coiled-coil domain of nucleotide exchange factor GrpE"/>
    <property type="match status" value="1"/>
</dbReference>
<dbReference type="PROSITE" id="PS01071">
    <property type="entry name" value="GRPE"/>
    <property type="match status" value="1"/>
</dbReference>
<evidence type="ECO:0000256" key="2">
    <source>
        <dbReference type="ARBA" id="ARBA00009054"/>
    </source>
</evidence>
<dbReference type="AlphaFoldDB" id="F0VBE5"/>
<dbReference type="CDD" id="cd00446">
    <property type="entry name" value="GrpE"/>
    <property type="match status" value="1"/>
</dbReference>
<accession>F0VBE5</accession>
<evidence type="ECO:0000256" key="3">
    <source>
        <dbReference type="ARBA" id="ARBA00023186"/>
    </source>
</evidence>
<reference evidence="7" key="3">
    <citation type="journal article" date="2012" name="PLoS Pathog.">
        <title>Comparative genomics of the apicomplexan parasites Toxoplasma gondii and Neospora caninum: Coccidia differing in host range and transmission strategy.</title>
        <authorList>
            <person name="Reid A.J."/>
            <person name="Vermont S.J."/>
            <person name="Cotton J.A."/>
            <person name="Harris D."/>
            <person name="Hill-Cawthorne G.A."/>
            <person name="Konen-Waisman S."/>
            <person name="Latham S.M."/>
            <person name="Mourier T."/>
            <person name="Norton R."/>
            <person name="Quail M.A."/>
            <person name="Sanders M."/>
            <person name="Shanmugam D."/>
            <person name="Sohal A."/>
            <person name="Wasmuth J.D."/>
            <person name="Brunk B."/>
            <person name="Grigg M.E."/>
            <person name="Howard J.C."/>
            <person name="Parkinson J."/>
            <person name="Roos D.S."/>
            <person name="Trees A.J."/>
            <person name="Berriman M."/>
            <person name="Pain A."/>
            <person name="Wastling J.M."/>
        </authorList>
    </citation>
    <scope>NUCLEOTIDE SEQUENCE [LARGE SCALE GENOMIC DNA]</scope>
    <source>
        <strain evidence="7">Liverpool</strain>
    </source>
</reference>
<dbReference type="HAMAP" id="MF_01151">
    <property type="entry name" value="GrpE"/>
    <property type="match status" value="1"/>
</dbReference>
<dbReference type="EMBL" id="FR823385">
    <property type="protein sequence ID" value="CBZ50929.1"/>
    <property type="molecule type" value="Genomic_DNA"/>
</dbReference>
<dbReference type="SUPFAM" id="SSF51064">
    <property type="entry name" value="Head domain of nucleotide exchange factor GrpE"/>
    <property type="match status" value="1"/>
</dbReference>
<dbReference type="GO" id="GO:0001405">
    <property type="term" value="C:PAM complex, Tim23 associated import motor"/>
    <property type="evidence" value="ECO:0007669"/>
    <property type="project" value="TreeGrafter"/>
</dbReference>
<dbReference type="eggNOG" id="KOG3003">
    <property type="taxonomic scope" value="Eukaryota"/>
</dbReference>
<gene>
    <name evidence="6" type="ORF">BN1204_040040</name>
    <name evidence="5" type="ORF">NCLIV_040040</name>
</gene>
<dbReference type="GO" id="GO:0042803">
    <property type="term" value="F:protein homodimerization activity"/>
    <property type="evidence" value="ECO:0007669"/>
    <property type="project" value="InterPro"/>
</dbReference>
<dbReference type="GeneID" id="13439915"/>
<dbReference type="InterPro" id="IPR000740">
    <property type="entry name" value="GrpE"/>
</dbReference>
<dbReference type="Pfam" id="PF01025">
    <property type="entry name" value="GrpE"/>
    <property type="match status" value="1"/>
</dbReference>